<evidence type="ECO:0000256" key="7">
    <source>
        <dbReference type="SAM" id="MobiDB-lite"/>
    </source>
</evidence>
<feature type="region of interest" description="Disordered" evidence="7">
    <location>
        <begin position="1"/>
        <end position="28"/>
    </location>
</feature>
<dbReference type="InterPro" id="IPR050577">
    <property type="entry name" value="MAPR/NEUFC/NENF-like"/>
</dbReference>
<dbReference type="PANTHER" id="PTHR10281:SF72">
    <property type="entry name" value="NEUDESIN"/>
    <property type="match status" value="1"/>
</dbReference>
<name>A0A1E7FQR4_9STRA</name>
<gene>
    <name evidence="9" type="ORF">FRACYDRAFT_216497</name>
</gene>
<dbReference type="EMBL" id="KV784354">
    <property type="protein sequence ID" value="OEU20496.1"/>
    <property type="molecule type" value="Genomic_DNA"/>
</dbReference>
<organism evidence="9 10">
    <name type="scientific">Fragilariopsis cylindrus CCMP1102</name>
    <dbReference type="NCBI Taxonomy" id="635003"/>
    <lineage>
        <taxon>Eukaryota</taxon>
        <taxon>Sar</taxon>
        <taxon>Stramenopiles</taxon>
        <taxon>Ochrophyta</taxon>
        <taxon>Bacillariophyta</taxon>
        <taxon>Bacillariophyceae</taxon>
        <taxon>Bacillariophycidae</taxon>
        <taxon>Bacillariales</taxon>
        <taxon>Bacillariaceae</taxon>
        <taxon>Fragilariopsis</taxon>
    </lineage>
</organism>
<keyword evidence="5" id="KW-0408">Iron</keyword>
<evidence type="ECO:0000256" key="3">
    <source>
        <dbReference type="ARBA" id="ARBA00022723"/>
    </source>
</evidence>
<evidence type="ECO:0000256" key="4">
    <source>
        <dbReference type="ARBA" id="ARBA00022824"/>
    </source>
</evidence>
<comment type="subcellular location">
    <subcellularLocation>
        <location evidence="1">Endoplasmic reticulum</location>
    </subcellularLocation>
</comment>
<dbReference type="InterPro" id="IPR001199">
    <property type="entry name" value="Cyt_B5-like_heme/steroid-bd"/>
</dbReference>
<evidence type="ECO:0000256" key="2">
    <source>
        <dbReference type="ARBA" id="ARBA00022617"/>
    </source>
</evidence>
<proteinExistence type="inferred from homology"/>
<dbReference type="InterPro" id="IPR036400">
    <property type="entry name" value="Cyt_B5-like_heme/steroid_sf"/>
</dbReference>
<dbReference type="PANTHER" id="PTHR10281">
    <property type="entry name" value="MEMBRANE-ASSOCIATED PROGESTERONE RECEPTOR COMPONENT-RELATED"/>
    <property type="match status" value="1"/>
</dbReference>
<dbReference type="Proteomes" id="UP000095751">
    <property type="component" value="Unassembled WGS sequence"/>
</dbReference>
<evidence type="ECO:0000313" key="9">
    <source>
        <dbReference type="EMBL" id="OEU20496.1"/>
    </source>
</evidence>
<dbReference type="OrthoDB" id="547796at2759"/>
<sequence length="194" mass="21853">MNSSNEPTKVKEEEGEEKEIDPPRNFTQKQLIYFDGKKDEKTKEEKPVYLSVNGIVFDVSDGRTFYGPDGPYENFAGHECGVALAKMSFETEHLDDLKGCKDLNFGEKEELDGWVEKFTYYRHYPVKGRLIAEDDLNSLADRILTTDDLSKYTGDDGEEIPEGYAAPPIYIGAGDKVFDASFGGAEFYGKLNEN</sequence>
<dbReference type="Gene3D" id="3.10.120.10">
    <property type="entry name" value="Cytochrome b5-like heme/steroid binding domain"/>
    <property type="match status" value="1"/>
</dbReference>
<dbReference type="SMART" id="SM01117">
    <property type="entry name" value="Cyt-b5"/>
    <property type="match status" value="1"/>
</dbReference>
<dbReference type="GO" id="GO:0005783">
    <property type="term" value="C:endoplasmic reticulum"/>
    <property type="evidence" value="ECO:0007669"/>
    <property type="project" value="UniProtKB-SubCell"/>
</dbReference>
<evidence type="ECO:0000256" key="5">
    <source>
        <dbReference type="ARBA" id="ARBA00023004"/>
    </source>
</evidence>
<keyword evidence="4" id="KW-0256">Endoplasmic reticulum</keyword>
<evidence type="ECO:0000259" key="8">
    <source>
        <dbReference type="SMART" id="SM01117"/>
    </source>
</evidence>
<protein>
    <recommendedName>
        <fullName evidence="8">Cytochrome b5 heme-binding domain-containing protein</fullName>
    </recommendedName>
</protein>
<keyword evidence="2" id="KW-0349">Heme</keyword>
<comment type="similarity">
    <text evidence="6">Belongs to the cytochrome b5 family. MAPR subfamily.</text>
</comment>
<dbReference type="AlphaFoldDB" id="A0A1E7FQR4"/>
<accession>A0A1E7FQR4</accession>
<evidence type="ECO:0000256" key="1">
    <source>
        <dbReference type="ARBA" id="ARBA00004240"/>
    </source>
</evidence>
<keyword evidence="10" id="KW-1185">Reference proteome</keyword>
<dbReference type="GO" id="GO:0016020">
    <property type="term" value="C:membrane"/>
    <property type="evidence" value="ECO:0007669"/>
    <property type="project" value="TreeGrafter"/>
</dbReference>
<evidence type="ECO:0000256" key="6">
    <source>
        <dbReference type="ARBA" id="ARBA00038357"/>
    </source>
</evidence>
<keyword evidence="3" id="KW-0479">Metal-binding</keyword>
<feature type="domain" description="Cytochrome b5 heme-binding" evidence="8">
    <location>
        <begin position="26"/>
        <end position="131"/>
    </location>
</feature>
<dbReference type="InParanoid" id="A0A1E7FQR4"/>
<dbReference type="Pfam" id="PF00173">
    <property type="entry name" value="Cyt-b5"/>
    <property type="match status" value="1"/>
</dbReference>
<dbReference type="KEGG" id="fcy:FRACYDRAFT_216497"/>
<evidence type="ECO:0000313" key="10">
    <source>
        <dbReference type="Proteomes" id="UP000095751"/>
    </source>
</evidence>
<reference evidence="9 10" key="1">
    <citation type="submission" date="2016-09" db="EMBL/GenBank/DDBJ databases">
        <title>Extensive genetic diversity and differential bi-allelic expression allows diatom success in the polar Southern Ocean.</title>
        <authorList>
            <consortium name="DOE Joint Genome Institute"/>
            <person name="Mock T."/>
            <person name="Otillar R.P."/>
            <person name="Strauss J."/>
            <person name="Dupont C."/>
            <person name="Frickenhaus S."/>
            <person name="Maumus F."/>
            <person name="Mcmullan M."/>
            <person name="Sanges R."/>
            <person name="Schmutz J."/>
            <person name="Toseland A."/>
            <person name="Valas R."/>
            <person name="Veluchamy A."/>
            <person name="Ward B.J."/>
            <person name="Allen A."/>
            <person name="Barry K."/>
            <person name="Falciatore A."/>
            <person name="Ferrante M."/>
            <person name="Fortunato A.E."/>
            <person name="Gloeckner G."/>
            <person name="Gruber A."/>
            <person name="Hipkin R."/>
            <person name="Janech M."/>
            <person name="Kroth P."/>
            <person name="Leese F."/>
            <person name="Lindquist E."/>
            <person name="Lyon B.R."/>
            <person name="Martin J."/>
            <person name="Mayer C."/>
            <person name="Parker M."/>
            <person name="Quesneville H."/>
            <person name="Raymond J."/>
            <person name="Uhlig C."/>
            <person name="Valentin K.U."/>
            <person name="Worden A.Z."/>
            <person name="Armbrust E.V."/>
            <person name="Bowler C."/>
            <person name="Green B."/>
            <person name="Moulton V."/>
            <person name="Van Oosterhout C."/>
            <person name="Grigoriev I."/>
        </authorList>
    </citation>
    <scope>NUCLEOTIDE SEQUENCE [LARGE SCALE GENOMIC DNA]</scope>
    <source>
        <strain evidence="9 10">CCMP1102</strain>
    </source>
</reference>
<dbReference type="SUPFAM" id="SSF55856">
    <property type="entry name" value="Cytochrome b5-like heme/steroid binding domain"/>
    <property type="match status" value="1"/>
</dbReference>
<dbReference type="GO" id="GO:0046872">
    <property type="term" value="F:metal ion binding"/>
    <property type="evidence" value="ECO:0007669"/>
    <property type="project" value="UniProtKB-KW"/>
</dbReference>